<dbReference type="Proteomes" id="UP000027265">
    <property type="component" value="Unassembled WGS sequence"/>
</dbReference>
<gene>
    <name evidence="1" type="ORF">JAAARDRAFT_382940</name>
</gene>
<sequence>MRQDVSGCGLIFVVGHRVQNNSGKQLHYDYSHATIQLKTDPARFIAGWVDTFLPKANKHKITAEGSDEGVHILSILPYRGLGKASSKSWSGRILGTTSCMFESDNDRTEGDLLLDA</sequence>
<protein>
    <submittedName>
        <fullName evidence="1">Uncharacterized protein</fullName>
    </submittedName>
</protein>
<dbReference type="EMBL" id="KL197710">
    <property type="protein sequence ID" value="KDQ63559.1"/>
    <property type="molecule type" value="Genomic_DNA"/>
</dbReference>
<name>A0A067Q9D3_9AGAM</name>
<proteinExistence type="predicted"/>
<keyword evidence="2" id="KW-1185">Reference proteome</keyword>
<organism evidence="1 2">
    <name type="scientific">Jaapia argillacea MUCL 33604</name>
    <dbReference type="NCBI Taxonomy" id="933084"/>
    <lineage>
        <taxon>Eukaryota</taxon>
        <taxon>Fungi</taxon>
        <taxon>Dikarya</taxon>
        <taxon>Basidiomycota</taxon>
        <taxon>Agaricomycotina</taxon>
        <taxon>Agaricomycetes</taxon>
        <taxon>Agaricomycetidae</taxon>
        <taxon>Jaapiales</taxon>
        <taxon>Jaapiaceae</taxon>
        <taxon>Jaapia</taxon>
    </lineage>
</organism>
<reference evidence="2" key="1">
    <citation type="journal article" date="2014" name="Proc. Natl. Acad. Sci. U.S.A.">
        <title>Extensive sampling of basidiomycete genomes demonstrates inadequacy of the white-rot/brown-rot paradigm for wood decay fungi.</title>
        <authorList>
            <person name="Riley R."/>
            <person name="Salamov A.A."/>
            <person name="Brown D.W."/>
            <person name="Nagy L.G."/>
            <person name="Floudas D."/>
            <person name="Held B.W."/>
            <person name="Levasseur A."/>
            <person name="Lombard V."/>
            <person name="Morin E."/>
            <person name="Otillar R."/>
            <person name="Lindquist E.A."/>
            <person name="Sun H."/>
            <person name="LaButti K.M."/>
            <person name="Schmutz J."/>
            <person name="Jabbour D."/>
            <person name="Luo H."/>
            <person name="Baker S.E."/>
            <person name="Pisabarro A.G."/>
            <person name="Walton J.D."/>
            <person name="Blanchette R.A."/>
            <person name="Henrissat B."/>
            <person name="Martin F."/>
            <person name="Cullen D."/>
            <person name="Hibbett D.S."/>
            <person name="Grigoriev I.V."/>
        </authorList>
    </citation>
    <scope>NUCLEOTIDE SEQUENCE [LARGE SCALE GENOMIC DNA]</scope>
    <source>
        <strain evidence="2">MUCL 33604</strain>
    </source>
</reference>
<dbReference type="AlphaFoldDB" id="A0A067Q9D3"/>
<dbReference type="HOGENOM" id="CLU_2097217_0_0_1"/>
<evidence type="ECO:0000313" key="2">
    <source>
        <dbReference type="Proteomes" id="UP000027265"/>
    </source>
</evidence>
<dbReference type="InParanoid" id="A0A067Q9D3"/>
<accession>A0A067Q9D3</accession>
<evidence type="ECO:0000313" key="1">
    <source>
        <dbReference type="EMBL" id="KDQ63559.1"/>
    </source>
</evidence>